<dbReference type="CDD" id="cd03408">
    <property type="entry name" value="SPFH_like_u1"/>
    <property type="match status" value="1"/>
</dbReference>
<dbReference type="SUPFAM" id="SSF117892">
    <property type="entry name" value="Band 7/SPFH domain"/>
    <property type="match status" value="1"/>
</dbReference>
<organism evidence="3 4">
    <name type="scientific">Burkholderia cepacia</name>
    <name type="common">Pseudomonas cepacia</name>
    <dbReference type="NCBI Taxonomy" id="292"/>
    <lineage>
        <taxon>Bacteria</taxon>
        <taxon>Pseudomonadati</taxon>
        <taxon>Pseudomonadota</taxon>
        <taxon>Betaproteobacteria</taxon>
        <taxon>Burkholderiales</taxon>
        <taxon>Burkholderiaceae</taxon>
        <taxon>Burkholderia</taxon>
        <taxon>Burkholderia cepacia complex</taxon>
    </lineage>
</organism>
<evidence type="ECO:0000259" key="1">
    <source>
        <dbReference type="Pfam" id="PF09851"/>
    </source>
</evidence>
<reference evidence="3 4" key="1">
    <citation type="submission" date="2015-05" db="EMBL/GenBank/DDBJ databases">
        <title>Draft genome of Burkholderia cepacia LK29.</title>
        <authorList>
            <person name="Chan X.Y."/>
        </authorList>
    </citation>
    <scope>NUCLEOTIDE SEQUENCE [LARGE SCALE GENOMIC DNA]</scope>
    <source>
        <strain evidence="3 4">LK29</strain>
    </source>
</reference>
<evidence type="ECO:0000313" key="4">
    <source>
        <dbReference type="Proteomes" id="UP000036338"/>
    </source>
</evidence>
<dbReference type="AlphaFoldDB" id="A0A0J5X843"/>
<dbReference type="Pfam" id="PF09851">
    <property type="entry name" value="SHOCT"/>
    <property type="match status" value="1"/>
</dbReference>
<proteinExistence type="predicted"/>
<dbReference type="Pfam" id="PF13421">
    <property type="entry name" value="Band_7_1"/>
    <property type="match status" value="1"/>
</dbReference>
<dbReference type="RefSeq" id="WP_048245556.1">
    <property type="nucleotide sequence ID" value="NZ_LDWR01000018.1"/>
</dbReference>
<accession>A0A0J5X843</accession>
<dbReference type="InterPro" id="IPR018649">
    <property type="entry name" value="SHOCT"/>
</dbReference>
<comment type="caution">
    <text evidence="3">The sequence shown here is derived from an EMBL/GenBank/DDBJ whole genome shotgun (WGS) entry which is preliminary data.</text>
</comment>
<feature type="domain" description="SHOCT" evidence="1">
    <location>
        <begin position="324"/>
        <end position="350"/>
    </location>
</feature>
<dbReference type="Gene3D" id="3.30.479.30">
    <property type="entry name" value="Band 7 domain"/>
    <property type="match status" value="1"/>
</dbReference>
<dbReference type="InterPro" id="IPR036013">
    <property type="entry name" value="Band_7/SPFH_dom_sf"/>
</dbReference>
<evidence type="ECO:0000259" key="2">
    <source>
        <dbReference type="Pfam" id="PF13421"/>
    </source>
</evidence>
<dbReference type="PANTHER" id="PTHR37826">
    <property type="entry name" value="FLOTILLIN BAND_7_5 DOMAIN PROTEIN"/>
    <property type="match status" value="1"/>
</dbReference>
<sequence>MSLGSFIRKQFVDVLQWTEDTDGVLAWRYPMEDQEIRYGGKLTVRETQVAIFVNEGKVADVFQPGLYTLETNTLPVLTYLKNWDKLFQSPFKSDVYFFSTRLQLGRRWGTAQPVTIRDREFGFVQVRAFGIYSYRIVDAGAFHREVSGTRAQYTVDDLEQQLRNLVVTAMSTTFGASDVPFVDMAANQSLLSQRIAEALAPVFTRYGLALDAFAVESVSLPAELQKALDLRIGAGMAGDLARATQYQTAQAIPLAAQNPGGIAGVGAGLAAGAVIGQAMAGQMAGAAQPAPAAAPAAAPVAPVVAPAAAAQPAAPADGTDYVQRLEQLKALFDKGLVTEDEYSRAKAEILAKLTR</sequence>
<dbReference type="EMBL" id="LDWR01000018">
    <property type="protein sequence ID" value="KML59172.1"/>
    <property type="molecule type" value="Genomic_DNA"/>
</dbReference>
<protein>
    <submittedName>
        <fullName evidence="3">SPFH domain/Band 7 family protein 2</fullName>
    </submittedName>
</protein>
<gene>
    <name evidence="3" type="ORF">VL15_11215</name>
</gene>
<dbReference type="InterPro" id="IPR033880">
    <property type="entry name" value="SPFH_YdjI"/>
</dbReference>
<name>A0A0J5X843_BURCE</name>
<evidence type="ECO:0000313" key="3">
    <source>
        <dbReference type="EMBL" id="KML59172.1"/>
    </source>
</evidence>
<dbReference type="Proteomes" id="UP000036338">
    <property type="component" value="Unassembled WGS sequence"/>
</dbReference>
<feature type="domain" description="SPFH" evidence="2">
    <location>
        <begin position="26"/>
        <end position="231"/>
    </location>
</feature>
<dbReference type="PANTHER" id="PTHR37826:SF2">
    <property type="entry name" value="ZINC-RIBBON DOMAIN-CONTAINING PROTEIN"/>
    <property type="match status" value="1"/>
</dbReference>
<dbReference type="PATRIC" id="fig|292.27.peg.1952"/>